<accession>A0A074KI19</accession>
<evidence type="ECO:0000313" key="4">
    <source>
        <dbReference type="EMBL" id="KEO61192.1"/>
    </source>
</evidence>
<dbReference type="Proteomes" id="UP000027471">
    <property type="component" value="Unassembled WGS sequence"/>
</dbReference>
<protein>
    <recommendedName>
        <fullName evidence="1">Type IV secretion system putative lipoprotein virB7</fullName>
    </recommendedName>
</protein>
<name>A0A074KI19_9RHOB</name>
<evidence type="ECO:0000256" key="3">
    <source>
        <dbReference type="SAM" id="SignalP"/>
    </source>
</evidence>
<dbReference type="PROSITE" id="PS51257">
    <property type="entry name" value="PROKAR_LIPOPROTEIN"/>
    <property type="match status" value="1"/>
</dbReference>
<evidence type="ECO:0000313" key="5">
    <source>
        <dbReference type="Proteomes" id="UP000027471"/>
    </source>
</evidence>
<dbReference type="InterPro" id="IPR012640">
    <property type="entry name" value="Membr_lipoprot_lipid_attach_CS"/>
</dbReference>
<gene>
    <name evidence="4" type="ORF">DT23_09820</name>
</gene>
<evidence type="ECO:0000256" key="2">
    <source>
        <dbReference type="ARBA" id="ARBA00022729"/>
    </source>
</evidence>
<keyword evidence="2 3" id="KW-0732">Signal</keyword>
<dbReference type="EMBL" id="AUNB01000009">
    <property type="protein sequence ID" value="KEO61192.1"/>
    <property type="molecule type" value="Genomic_DNA"/>
</dbReference>
<dbReference type="STRING" id="1353528.DT23_09820"/>
<sequence>MKKLILLAALAAALAGCNTVAGVGDDISGGARQVQGWM</sequence>
<comment type="caution">
    <text evidence="4">The sequence shown here is derived from an EMBL/GenBank/DDBJ whole genome shotgun (WGS) entry which is preliminary data.</text>
</comment>
<keyword evidence="5" id="KW-1185">Reference proteome</keyword>
<feature type="chain" id="PRO_5001697497" description="Type IV secretion system putative lipoprotein virB7" evidence="3">
    <location>
        <begin position="22"/>
        <end position="38"/>
    </location>
</feature>
<feature type="signal peptide" evidence="3">
    <location>
        <begin position="1"/>
        <end position="21"/>
    </location>
</feature>
<reference evidence="4 5" key="1">
    <citation type="journal article" date="2015" name="Antonie Van Leeuwenhoek">
        <title>Thioclava indica sp. nov., isolated from surface seawater of the Indian Ocean.</title>
        <authorList>
            <person name="Liu Y."/>
            <person name="Lai Q."/>
            <person name="Du J."/>
            <person name="Xu H."/>
            <person name="Jiang L."/>
            <person name="Shao Z."/>
        </authorList>
    </citation>
    <scope>NUCLEOTIDE SEQUENCE [LARGE SCALE GENOMIC DNA]</scope>
    <source>
        <strain evidence="4 5">DT23-4</strain>
    </source>
</reference>
<dbReference type="Pfam" id="PF08139">
    <property type="entry name" value="LPAM_1"/>
    <property type="match status" value="1"/>
</dbReference>
<dbReference type="AlphaFoldDB" id="A0A074KI19"/>
<dbReference type="eggNOG" id="ENOG50314FA">
    <property type="taxonomic scope" value="Bacteria"/>
</dbReference>
<dbReference type="RefSeq" id="WP_156023827.1">
    <property type="nucleotide sequence ID" value="NZ_AUNB01000009.1"/>
</dbReference>
<organism evidence="4 5">
    <name type="scientific">Thioclava indica</name>
    <dbReference type="NCBI Taxonomy" id="1353528"/>
    <lineage>
        <taxon>Bacteria</taxon>
        <taxon>Pseudomonadati</taxon>
        <taxon>Pseudomonadota</taxon>
        <taxon>Alphaproteobacteria</taxon>
        <taxon>Rhodobacterales</taxon>
        <taxon>Paracoccaceae</taxon>
        <taxon>Thioclava</taxon>
    </lineage>
</organism>
<evidence type="ECO:0000256" key="1">
    <source>
        <dbReference type="ARBA" id="ARBA00017922"/>
    </source>
</evidence>
<proteinExistence type="predicted"/>